<protein>
    <submittedName>
        <fullName evidence="9">RNA-binding protein RbpE</fullName>
    </submittedName>
</protein>
<dbReference type="GeneID" id="94844285"/>
<dbReference type="Pfam" id="PF00076">
    <property type="entry name" value="RRM_1"/>
    <property type="match status" value="1"/>
</dbReference>
<dbReference type="InterPro" id="IPR000504">
    <property type="entry name" value="RRM_dom"/>
</dbReference>
<evidence type="ECO:0000313" key="10">
    <source>
        <dbReference type="Proteomes" id="UP000179807"/>
    </source>
</evidence>
<dbReference type="PANTHER" id="PTHR48028">
    <property type="entry name" value="GLYCINE-RICH RNA-BINDING PROTEIN RZ1A"/>
    <property type="match status" value="1"/>
</dbReference>
<feature type="domain" description="RRM" evidence="8">
    <location>
        <begin position="13"/>
        <end position="90"/>
    </location>
</feature>
<sequence length="142" mass="16229">MSSDEGSSPQDGCTIHVGQLKWEVTEDDLLDYFKEFGKVKSTRVPTDPKGRSRGFGFVEFATKDAAEAAVEKTNGIEWKGRNLSVSISHPRSKDDGDRNGGRRGERRDRDDRRGGGYRDRGDRGDRRDRRDDRRGGYRERNY</sequence>
<organism evidence="9 10">
    <name type="scientific">Tritrichomonas foetus</name>
    <dbReference type="NCBI Taxonomy" id="1144522"/>
    <lineage>
        <taxon>Eukaryota</taxon>
        <taxon>Metamonada</taxon>
        <taxon>Parabasalia</taxon>
        <taxon>Tritrichomonadida</taxon>
        <taxon>Tritrichomonadidae</taxon>
        <taxon>Tritrichomonas</taxon>
    </lineage>
</organism>
<evidence type="ECO:0000256" key="7">
    <source>
        <dbReference type="SAM" id="MobiDB-lite"/>
    </source>
</evidence>
<dbReference type="RefSeq" id="XP_068352444.1">
    <property type="nucleotide sequence ID" value="XM_068509581.1"/>
</dbReference>
<keyword evidence="5" id="KW-0539">Nucleus</keyword>
<evidence type="ECO:0000256" key="1">
    <source>
        <dbReference type="ARBA" id="ARBA00004123"/>
    </source>
</evidence>
<evidence type="ECO:0000256" key="6">
    <source>
        <dbReference type="PROSITE-ProRule" id="PRU00176"/>
    </source>
</evidence>
<comment type="caution">
    <text evidence="9">The sequence shown here is derived from an EMBL/GenBank/DDBJ whole genome shotgun (WGS) entry which is preliminary data.</text>
</comment>
<comment type="subcellular location">
    <subcellularLocation>
        <location evidence="1">Nucleus</location>
    </subcellularLocation>
</comment>
<dbReference type="InterPro" id="IPR035979">
    <property type="entry name" value="RBD_domain_sf"/>
</dbReference>
<keyword evidence="2" id="KW-0507">mRNA processing</keyword>
<evidence type="ECO:0000259" key="8">
    <source>
        <dbReference type="PROSITE" id="PS50102"/>
    </source>
</evidence>
<dbReference type="Gene3D" id="3.30.70.330">
    <property type="match status" value="1"/>
</dbReference>
<dbReference type="SMART" id="SM00360">
    <property type="entry name" value="RRM"/>
    <property type="match status" value="1"/>
</dbReference>
<accession>A0A1J4JP69</accession>
<keyword evidence="3 6" id="KW-0694">RNA-binding</keyword>
<evidence type="ECO:0000256" key="3">
    <source>
        <dbReference type="ARBA" id="ARBA00022884"/>
    </source>
</evidence>
<reference evidence="9" key="1">
    <citation type="submission" date="2016-10" db="EMBL/GenBank/DDBJ databases">
        <authorList>
            <person name="Benchimol M."/>
            <person name="Almeida L.G."/>
            <person name="Vasconcelos A.T."/>
            <person name="Perreira-Neves A."/>
            <person name="Rosa I.A."/>
            <person name="Tasca T."/>
            <person name="Bogo M.R."/>
            <person name="de Souza W."/>
        </authorList>
    </citation>
    <scope>NUCLEOTIDE SEQUENCE [LARGE SCALE GENOMIC DNA]</scope>
    <source>
        <strain evidence="9">K</strain>
    </source>
</reference>
<dbReference type="PANTHER" id="PTHR48028:SF4">
    <property type="entry name" value="SC35-LIKE SPLICING FACTOR"/>
    <property type="match status" value="1"/>
</dbReference>
<evidence type="ECO:0000256" key="4">
    <source>
        <dbReference type="ARBA" id="ARBA00023187"/>
    </source>
</evidence>
<feature type="region of interest" description="Disordered" evidence="7">
    <location>
        <begin position="73"/>
        <end position="142"/>
    </location>
</feature>
<dbReference type="EMBL" id="MLAK01001012">
    <property type="protein sequence ID" value="OHS99307.1"/>
    <property type="molecule type" value="Genomic_DNA"/>
</dbReference>
<evidence type="ECO:0000256" key="2">
    <source>
        <dbReference type="ARBA" id="ARBA00022664"/>
    </source>
</evidence>
<evidence type="ECO:0000313" key="9">
    <source>
        <dbReference type="EMBL" id="OHS99307.1"/>
    </source>
</evidence>
<dbReference type="InterPro" id="IPR051106">
    <property type="entry name" value="RNA-bind/splicing_reg"/>
</dbReference>
<dbReference type="Proteomes" id="UP000179807">
    <property type="component" value="Unassembled WGS sequence"/>
</dbReference>
<dbReference type="GO" id="GO:0003723">
    <property type="term" value="F:RNA binding"/>
    <property type="evidence" value="ECO:0007669"/>
    <property type="project" value="UniProtKB-UniRule"/>
</dbReference>
<proteinExistence type="predicted"/>
<dbReference type="PROSITE" id="PS50102">
    <property type="entry name" value="RRM"/>
    <property type="match status" value="1"/>
</dbReference>
<dbReference type="GO" id="GO:0005634">
    <property type="term" value="C:nucleus"/>
    <property type="evidence" value="ECO:0007669"/>
    <property type="project" value="UniProtKB-SubCell"/>
</dbReference>
<dbReference type="OrthoDB" id="272703at2759"/>
<dbReference type="VEuPathDB" id="TrichDB:TRFO_34281"/>
<evidence type="ECO:0000256" key="5">
    <source>
        <dbReference type="ARBA" id="ARBA00023242"/>
    </source>
</evidence>
<dbReference type="AlphaFoldDB" id="A0A1J4JP69"/>
<dbReference type="GO" id="GO:0008380">
    <property type="term" value="P:RNA splicing"/>
    <property type="evidence" value="ECO:0007669"/>
    <property type="project" value="UniProtKB-KW"/>
</dbReference>
<keyword evidence="4" id="KW-0508">mRNA splicing</keyword>
<gene>
    <name evidence="9" type="primary">rbpE</name>
    <name evidence="9" type="ORF">TRFO_34281</name>
</gene>
<keyword evidence="10" id="KW-1185">Reference proteome</keyword>
<name>A0A1J4JP69_9EUKA</name>
<dbReference type="SUPFAM" id="SSF54928">
    <property type="entry name" value="RNA-binding domain, RBD"/>
    <property type="match status" value="1"/>
</dbReference>
<feature type="compositionally biased region" description="Basic and acidic residues" evidence="7">
    <location>
        <begin position="91"/>
        <end position="142"/>
    </location>
</feature>
<dbReference type="GO" id="GO:0006397">
    <property type="term" value="P:mRNA processing"/>
    <property type="evidence" value="ECO:0007669"/>
    <property type="project" value="UniProtKB-KW"/>
</dbReference>
<dbReference type="InterPro" id="IPR012677">
    <property type="entry name" value="Nucleotide-bd_a/b_plait_sf"/>
</dbReference>